<name>A0A2P9ATG9_9HYPH</name>
<gene>
    <name evidence="1" type="ORF">BQ8482_440025</name>
</gene>
<dbReference type="AlphaFoldDB" id="A0A2P9ATG9"/>
<sequence length="86" mass="9931">MRPSLKAVPDAHTSCIELRLGTAGPKREKSLRLRSCKSRPYDLRRVPAVRNGRGRNLLSLTERRRLRKDRKSYCFLFEGFPENSSA</sequence>
<reference evidence="2" key="1">
    <citation type="submission" date="2016-12" db="EMBL/GenBank/DDBJ databases">
        <authorList>
            <person name="Brunel B."/>
        </authorList>
    </citation>
    <scope>NUCLEOTIDE SEQUENCE [LARGE SCALE GENOMIC DNA]</scope>
</reference>
<evidence type="ECO:0000313" key="2">
    <source>
        <dbReference type="Proteomes" id="UP000245698"/>
    </source>
</evidence>
<dbReference type="EMBL" id="FUIG01000053">
    <property type="protein sequence ID" value="SJM34471.1"/>
    <property type="molecule type" value="Genomic_DNA"/>
</dbReference>
<proteinExistence type="predicted"/>
<evidence type="ECO:0000313" key="1">
    <source>
        <dbReference type="EMBL" id="SJM34471.1"/>
    </source>
</evidence>
<accession>A0A2P9ATG9</accession>
<keyword evidence="2" id="KW-1185">Reference proteome</keyword>
<organism evidence="1 2">
    <name type="scientific">Mesorhizobium delmotii</name>
    <dbReference type="NCBI Taxonomy" id="1631247"/>
    <lineage>
        <taxon>Bacteria</taxon>
        <taxon>Pseudomonadati</taxon>
        <taxon>Pseudomonadota</taxon>
        <taxon>Alphaproteobacteria</taxon>
        <taxon>Hyphomicrobiales</taxon>
        <taxon>Phyllobacteriaceae</taxon>
        <taxon>Mesorhizobium</taxon>
    </lineage>
</organism>
<protein>
    <submittedName>
        <fullName evidence="1">Uncharacterized protein</fullName>
    </submittedName>
</protein>
<dbReference type="Proteomes" id="UP000245698">
    <property type="component" value="Unassembled WGS sequence"/>
</dbReference>